<dbReference type="PANTHER" id="PTHR43420">
    <property type="entry name" value="ACETYLTRANSFERASE"/>
    <property type="match status" value="1"/>
</dbReference>
<protein>
    <submittedName>
        <fullName evidence="6">Ribosomal-protein-alanine N-acetyltransferase</fullName>
    </submittedName>
</protein>
<evidence type="ECO:0000256" key="2">
    <source>
        <dbReference type="ARBA" id="ARBA00022490"/>
    </source>
</evidence>
<keyword evidence="7" id="KW-1185">Reference proteome</keyword>
<dbReference type="InterPro" id="IPR016181">
    <property type="entry name" value="Acyl_CoA_acyltransferase"/>
</dbReference>
<dbReference type="NCBIfam" id="TIGR01575">
    <property type="entry name" value="rimI"/>
    <property type="match status" value="1"/>
</dbReference>
<keyword evidence="4" id="KW-0012">Acyltransferase</keyword>
<evidence type="ECO:0000313" key="6">
    <source>
        <dbReference type="EMBL" id="SUD91396.1"/>
    </source>
</evidence>
<dbReference type="EMBL" id="UGVC01000001">
    <property type="protein sequence ID" value="SUD91396.1"/>
    <property type="molecule type" value="Genomic_DNA"/>
</dbReference>
<evidence type="ECO:0000256" key="4">
    <source>
        <dbReference type="ARBA" id="ARBA00023315"/>
    </source>
</evidence>
<accession>A0A379LLD4</accession>
<evidence type="ECO:0000259" key="5">
    <source>
        <dbReference type="PROSITE" id="PS51186"/>
    </source>
</evidence>
<proteinExistence type="inferred from homology"/>
<name>A0A379LLD4_9GAMM</name>
<gene>
    <name evidence="6" type="ORF">NCTC10526_01757</name>
</gene>
<dbReference type="PROSITE" id="PS51186">
    <property type="entry name" value="GNAT"/>
    <property type="match status" value="1"/>
</dbReference>
<dbReference type="Gene3D" id="3.40.630.30">
    <property type="match status" value="1"/>
</dbReference>
<dbReference type="STRING" id="1123034.GCA_000685805_01903"/>
<dbReference type="RefSeq" id="WP_028859386.1">
    <property type="nucleotide sequence ID" value="NZ_CAJHAQ010000001.1"/>
</dbReference>
<reference evidence="6 7" key="1">
    <citation type="submission" date="2018-06" db="EMBL/GenBank/DDBJ databases">
        <authorList>
            <consortium name="Pathogen Informatics"/>
            <person name="Doyle S."/>
        </authorList>
    </citation>
    <scope>NUCLEOTIDE SEQUENCE [LARGE SCALE GENOMIC DNA]</scope>
    <source>
        <strain evidence="6 7">NCTC10526</strain>
    </source>
</reference>
<dbReference type="InterPro" id="IPR050680">
    <property type="entry name" value="YpeA/RimI_acetyltransf"/>
</dbReference>
<evidence type="ECO:0000256" key="1">
    <source>
        <dbReference type="ARBA" id="ARBA00005395"/>
    </source>
</evidence>
<dbReference type="SUPFAM" id="SSF55729">
    <property type="entry name" value="Acyl-CoA N-acyltransferases (Nat)"/>
    <property type="match status" value="1"/>
</dbReference>
<dbReference type="GO" id="GO:0008080">
    <property type="term" value="F:N-acetyltransferase activity"/>
    <property type="evidence" value="ECO:0007669"/>
    <property type="project" value="InterPro"/>
</dbReference>
<evidence type="ECO:0000256" key="3">
    <source>
        <dbReference type="ARBA" id="ARBA00022679"/>
    </source>
</evidence>
<dbReference type="CDD" id="cd04301">
    <property type="entry name" value="NAT_SF"/>
    <property type="match status" value="1"/>
</dbReference>
<dbReference type="Proteomes" id="UP000254123">
    <property type="component" value="Unassembled WGS sequence"/>
</dbReference>
<organism evidence="6 7">
    <name type="scientific">Psychrobacter phenylpyruvicus</name>
    <dbReference type="NCBI Taxonomy" id="29432"/>
    <lineage>
        <taxon>Bacteria</taxon>
        <taxon>Pseudomonadati</taxon>
        <taxon>Pseudomonadota</taxon>
        <taxon>Gammaproteobacteria</taxon>
        <taxon>Moraxellales</taxon>
        <taxon>Moraxellaceae</taxon>
        <taxon>Psychrobacter</taxon>
    </lineage>
</organism>
<evidence type="ECO:0000313" key="7">
    <source>
        <dbReference type="Proteomes" id="UP000254123"/>
    </source>
</evidence>
<keyword evidence="3 6" id="KW-0808">Transferase</keyword>
<comment type="similarity">
    <text evidence="1">Belongs to the acetyltransferase family. RimI subfamily.</text>
</comment>
<dbReference type="InterPro" id="IPR006464">
    <property type="entry name" value="AcTrfase_RimI/Ard1"/>
</dbReference>
<dbReference type="AlphaFoldDB" id="A0A379LLD4"/>
<dbReference type="InterPro" id="IPR000182">
    <property type="entry name" value="GNAT_dom"/>
</dbReference>
<sequence>MKYFEPPNICHITTVDYDQHLLRQVAEIEQMLQLDNWSEQQISQLLQQDINQCWGVLETDTAQDSESKIVAYCIISTVFEVAEVLRIGTHPDYQRQGLAAGLLQALIKTMPHKQLERILLEVRQDNVAAIALYKRMGFEVIHVRKGYYSIPSNEGSGVGTGEAKCDALIMQYELTAQ</sequence>
<dbReference type="PANTHER" id="PTHR43420:SF44">
    <property type="entry name" value="ACETYLTRANSFERASE YPEA"/>
    <property type="match status" value="1"/>
</dbReference>
<dbReference type="Pfam" id="PF00583">
    <property type="entry name" value="Acetyltransf_1"/>
    <property type="match status" value="1"/>
</dbReference>
<keyword evidence="2" id="KW-0963">Cytoplasm</keyword>
<feature type="domain" description="N-acetyltransferase" evidence="5">
    <location>
        <begin position="12"/>
        <end position="175"/>
    </location>
</feature>